<evidence type="ECO:0000256" key="5">
    <source>
        <dbReference type="ARBA" id="ARBA00022694"/>
    </source>
</evidence>
<evidence type="ECO:0000259" key="11">
    <source>
        <dbReference type="Pfam" id="PF13691"/>
    </source>
</evidence>
<dbReference type="KEGG" id="zmk:HG535_0F05700"/>
<evidence type="ECO:0000256" key="10">
    <source>
        <dbReference type="ARBA" id="ARBA00022833"/>
    </source>
</evidence>
<keyword evidence="10" id="KW-0862">Zinc</keyword>
<dbReference type="SUPFAM" id="SSF56281">
    <property type="entry name" value="Metallo-hydrolase/oxidoreductase"/>
    <property type="match status" value="2"/>
</dbReference>
<keyword evidence="9" id="KW-0378">Hydrolase</keyword>
<dbReference type="InterPro" id="IPR036866">
    <property type="entry name" value="RibonucZ/Hydroxyglut_hydro"/>
</dbReference>
<gene>
    <name evidence="12" type="ORF">HG535_0F05700</name>
</gene>
<dbReference type="AlphaFoldDB" id="A0A7H9B5S3"/>
<organism evidence="12 13">
    <name type="scientific">Zygotorulaspora mrakii</name>
    <name type="common">Zygosaccharomyces mrakii</name>
    <dbReference type="NCBI Taxonomy" id="42260"/>
    <lineage>
        <taxon>Eukaryota</taxon>
        <taxon>Fungi</taxon>
        <taxon>Dikarya</taxon>
        <taxon>Ascomycota</taxon>
        <taxon>Saccharomycotina</taxon>
        <taxon>Saccharomycetes</taxon>
        <taxon>Saccharomycetales</taxon>
        <taxon>Saccharomycetaceae</taxon>
        <taxon>Zygotorulaspora</taxon>
    </lineage>
</organism>
<evidence type="ECO:0000313" key="12">
    <source>
        <dbReference type="EMBL" id="QLG74058.1"/>
    </source>
</evidence>
<dbReference type="GeneID" id="59237816"/>
<sequence length="820" mass="93820">MFNLTPIAHPTADTEHPLLLLQSHHGDRYFFGKVSEGSQRCLTENRIRISKLQNIFLTGELDWSTLGGLPGMILTVADQGKANLAVHYGNDLIDYVVAAWRYFVFRFGIDLKTNILRDKEVYKDDIINVKSIVISQKSPHVATNFSVFPAKEKSVLRSIISNMFPKNSPTSKYDPTSDPHLNVELPKDVEIPKISTSYEVSFHPVRGRFKAEEASKLGVPKGPLLGKLAKGETVTLEDGTQVSPEQVLEKQRSFSKVLILDIPNDSYLPHFQERFEKYATEDLGIVYYFLGEKITINDSLIKFMELFGNSTLHFVSHPRVCPNSMVFKGAAIITLKLKALQPENYNLPRTNTILSKEFYDCFEIPMEDGTTLSQSQEGPLKSKLPGDIVHVYTQKKSVKVESYTKGQEKMKIKVDDESGRGWSWQKTFNKHVKPLKISSASFENVVSSQLNIDNFNNDSKKGHVEIITLGTGSALPSKYRNVASTMIKVPFLTAASEFKNRIILFDAGENTLGTLRRMFSETARRRIFADLKMIYLSHLHADHHLGIISILKEWFRYHENNKDSYIYVVSPWQYNKFVQEWLIIDNPTILEKIRYISCEHLINSSFVRRQTIPISLDDYCSAMGSNNGKRRKLEVDANSSFRDMTKIKQMYQDMNIALFQTCKARHCNWAYSNSITFHMSHNSRKQFKVSYSGDTRPNKELFAQGIGYRSDLLIHEATLDNELMEDAIKKRHCTINEAIQVSNAMEAEKLVLTHFSQRYPKAPQVGNNISIEAKEHCFAFDGLILDYENIGEQQNTFWRFNTVFAEERKTEEEEGSKEFS</sequence>
<evidence type="ECO:0000256" key="4">
    <source>
        <dbReference type="ARBA" id="ARBA00012477"/>
    </source>
</evidence>
<evidence type="ECO:0000256" key="2">
    <source>
        <dbReference type="ARBA" id="ARBA00001947"/>
    </source>
</evidence>
<comment type="catalytic activity">
    <reaction evidence="1">
        <text>Endonucleolytic cleavage of RNA, removing extra 3' nucleotides from tRNA precursor, generating 3' termini of tRNAs. A 3'-hydroxy group is left at the tRNA terminus and a 5'-phosphoryl group is left at the trailer molecule.</text>
        <dbReference type="EC" id="3.1.26.11"/>
    </reaction>
</comment>
<dbReference type="OrthoDB" id="527344at2759"/>
<evidence type="ECO:0000313" key="13">
    <source>
        <dbReference type="Proteomes" id="UP000509704"/>
    </source>
</evidence>
<dbReference type="InterPro" id="IPR027794">
    <property type="entry name" value="tRNase_Z_dom"/>
</dbReference>
<dbReference type="EMBL" id="CP058609">
    <property type="protein sequence ID" value="QLG74058.1"/>
    <property type="molecule type" value="Genomic_DNA"/>
</dbReference>
<dbReference type="EC" id="3.1.26.11" evidence="4"/>
<evidence type="ECO:0000256" key="9">
    <source>
        <dbReference type="ARBA" id="ARBA00022801"/>
    </source>
</evidence>
<dbReference type="GO" id="GO:0046872">
    <property type="term" value="F:metal ion binding"/>
    <property type="evidence" value="ECO:0007669"/>
    <property type="project" value="UniProtKB-KW"/>
</dbReference>
<keyword evidence="7" id="KW-0479">Metal-binding</keyword>
<reference evidence="12 13" key="1">
    <citation type="submission" date="2020-07" db="EMBL/GenBank/DDBJ databases">
        <title>The yeast mating-type switching endonuclease HO is a domesticated member of an unorthodox homing genetic element family.</title>
        <authorList>
            <person name="Coughlan A.Y."/>
            <person name="Lombardi L."/>
            <person name="Braun-Galleani S."/>
            <person name="Martos A.R."/>
            <person name="Galeote V."/>
            <person name="Bigey F."/>
            <person name="Dequin S."/>
            <person name="Byrne K.P."/>
            <person name="Wolfe K.H."/>
        </authorList>
    </citation>
    <scope>NUCLEOTIDE SEQUENCE [LARGE SCALE GENOMIC DNA]</scope>
    <source>
        <strain evidence="12 13">NRRL Y-6702</strain>
    </source>
</reference>
<feature type="domain" description="tRNase Z endonuclease" evidence="11">
    <location>
        <begin position="6"/>
        <end position="68"/>
    </location>
</feature>
<dbReference type="PANTHER" id="PTHR12553:SF49">
    <property type="entry name" value="ZINC PHOSPHODIESTERASE ELAC PROTEIN 2"/>
    <property type="match status" value="1"/>
</dbReference>
<dbReference type="GO" id="GO:0005739">
    <property type="term" value="C:mitochondrion"/>
    <property type="evidence" value="ECO:0007669"/>
    <property type="project" value="TreeGrafter"/>
</dbReference>
<dbReference type="GO" id="GO:1990180">
    <property type="term" value="P:mitochondrial tRNA 3'-end processing"/>
    <property type="evidence" value="ECO:0007669"/>
    <property type="project" value="TreeGrafter"/>
</dbReference>
<dbReference type="RefSeq" id="XP_037145783.1">
    <property type="nucleotide sequence ID" value="XM_037289888.1"/>
</dbReference>
<protein>
    <recommendedName>
        <fullName evidence="4">ribonuclease Z</fullName>
        <ecNumber evidence="4">3.1.26.11</ecNumber>
    </recommendedName>
</protein>
<keyword evidence="5" id="KW-0819">tRNA processing</keyword>
<comment type="cofactor">
    <cofactor evidence="2">
        <name>Zn(2+)</name>
        <dbReference type="ChEBI" id="CHEBI:29105"/>
    </cofactor>
</comment>
<keyword evidence="8" id="KW-0255">Endonuclease</keyword>
<evidence type="ECO:0000256" key="8">
    <source>
        <dbReference type="ARBA" id="ARBA00022759"/>
    </source>
</evidence>
<dbReference type="PANTHER" id="PTHR12553">
    <property type="entry name" value="ZINC PHOSPHODIESTERASE ELAC PROTEIN 2"/>
    <property type="match status" value="1"/>
</dbReference>
<dbReference type="InterPro" id="IPR047151">
    <property type="entry name" value="RNZ2-like"/>
</dbReference>
<accession>A0A7H9B5S3</accession>
<dbReference type="Proteomes" id="UP000509704">
    <property type="component" value="Chromosome 6"/>
</dbReference>
<name>A0A7H9B5S3_ZYGMR</name>
<comment type="similarity">
    <text evidence="3">Belongs to the RNase Z family.</text>
</comment>
<keyword evidence="6" id="KW-0540">Nuclease</keyword>
<dbReference type="Gene3D" id="3.60.15.10">
    <property type="entry name" value="Ribonuclease Z/Hydroxyacylglutathione hydrolase-like"/>
    <property type="match status" value="2"/>
</dbReference>
<dbReference type="Pfam" id="PF13691">
    <property type="entry name" value="Lactamase_B_4"/>
    <property type="match status" value="1"/>
</dbReference>
<keyword evidence="13" id="KW-1185">Reference proteome</keyword>
<evidence type="ECO:0000256" key="3">
    <source>
        <dbReference type="ARBA" id="ARBA00007823"/>
    </source>
</evidence>
<evidence type="ECO:0000256" key="7">
    <source>
        <dbReference type="ARBA" id="ARBA00022723"/>
    </source>
</evidence>
<dbReference type="GO" id="GO:0042781">
    <property type="term" value="F:3'-tRNA processing endoribonuclease activity"/>
    <property type="evidence" value="ECO:0007669"/>
    <property type="project" value="UniProtKB-EC"/>
</dbReference>
<evidence type="ECO:0000256" key="1">
    <source>
        <dbReference type="ARBA" id="ARBA00000402"/>
    </source>
</evidence>
<dbReference type="CDD" id="cd07718">
    <property type="entry name" value="RNaseZ_ELAC1_ELAC2-C-term-like_MBL-fold"/>
    <property type="match status" value="1"/>
</dbReference>
<evidence type="ECO:0000256" key="6">
    <source>
        <dbReference type="ARBA" id="ARBA00022722"/>
    </source>
</evidence>
<proteinExistence type="inferred from homology"/>
<dbReference type="FunFam" id="3.60.15.10:FF:000065">
    <property type="entry name" value="Ribonuclease Z"/>
    <property type="match status" value="1"/>
</dbReference>